<evidence type="ECO:0000313" key="3">
    <source>
        <dbReference type="Proteomes" id="UP000267251"/>
    </source>
</evidence>
<feature type="chain" id="PRO_5020513649" evidence="1">
    <location>
        <begin position="25"/>
        <end position="354"/>
    </location>
</feature>
<evidence type="ECO:0000256" key="1">
    <source>
        <dbReference type="SAM" id="SignalP"/>
    </source>
</evidence>
<dbReference type="EMBL" id="KZ988195">
    <property type="protein sequence ID" value="RKP12815.1"/>
    <property type="molecule type" value="Genomic_DNA"/>
</dbReference>
<evidence type="ECO:0000313" key="2">
    <source>
        <dbReference type="EMBL" id="RKP12815.1"/>
    </source>
</evidence>
<reference evidence="3" key="1">
    <citation type="journal article" date="2018" name="Nat. Microbiol.">
        <title>Leveraging single-cell genomics to expand the fungal tree of life.</title>
        <authorList>
            <person name="Ahrendt S.R."/>
            <person name="Quandt C.A."/>
            <person name="Ciobanu D."/>
            <person name="Clum A."/>
            <person name="Salamov A."/>
            <person name="Andreopoulos B."/>
            <person name="Cheng J.F."/>
            <person name="Woyke T."/>
            <person name="Pelin A."/>
            <person name="Henrissat B."/>
            <person name="Reynolds N.K."/>
            <person name="Benny G.L."/>
            <person name="Smith M.E."/>
            <person name="James T.Y."/>
            <person name="Grigoriev I.V."/>
        </authorList>
    </citation>
    <scope>NUCLEOTIDE SEQUENCE [LARGE SCALE GENOMIC DNA]</scope>
</reference>
<organism evidence="2 3">
    <name type="scientific">Piptocephalis cylindrospora</name>
    <dbReference type="NCBI Taxonomy" id="1907219"/>
    <lineage>
        <taxon>Eukaryota</taxon>
        <taxon>Fungi</taxon>
        <taxon>Fungi incertae sedis</taxon>
        <taxon>Zoopagomycota</taxon>
        <taxon>Zoopagomycotina</taxon>
        <taxon>Zoopagomycetes</taxon>
        <taxon>Zoopagales</taxon>
        <taxon>Piptocephalidaceae</taxon>
        <taxon>Piptocephalis</taxon>
    </lineage>
</organism>
<dbReference type="Proteomes" id="UP000267251">
    <property type="component" value="Unassembled WGS sequence"/>
</dbReference>
<keyword evidence="3" id="KW-1185">Reference proteome</keyword>
<feature type="signal peptide" evidence="1">
    <location>
        <begin position="1"/>
        <end position="24"/>
    </location>
</feature>
<gene>
    <name evidence="2" type="ORF">BJ684DRAFT_16733</name>
</gene>
<name>A0A4P9Y1Z1_9FUNG</name>
<protein>
    <submittedName>
        <fullName evidence="2">Uncharacterized protein</fullName>
    </submittedName>
</protein>
<sequence length="354" mass="40263">MRLSAPILFSFVLGLVLMAGPASSTSRLRQYFLKALHPIFQLPGSLDSKSPIGELIKTNLPVFIVTIEFFLNRIVRAIKTDVKNVRFDYSASKESVGNRYAAFSIYVLKMARTSSAREDDAKRTPGRFMENSSIRKVLRALSPTKGVQELYFAIMATIHDIIHSNNPKTPGDGLKTIQRKFRKMVSIMKSRIKKIPNGPVILGHDVEKALDMVSVLKEYLDHVGEMICCWALRIDNGHRHRSKGNDPGQEGEKALTRLILISKSGWKFRRYLRGNVKAGITDVPWSYRVKWMKVWIRESKVKRRSISTHFTLDGIQLGAPHPKPIKEPHDGRFWSITGQEIDGTITRCQCKAFW</sequence>
<dbReference type="AlphaFoldDB" id="A0A4P9Y1Z1"/>
<proteinExistence type="predicted"/>
<keyword evidence="1" id="KW-0732">Signal</keyword>
<accession>A0A4P9Y1Z1</accession>